<sequence length="129" mass="14298">MLGYEGDAGGLADLVSVLLDSIIECGRAGILNLMFEGDFAEEALLDDEPLRDIKLLLYSELALLVFWCVEVECKKFFSSVLEGPDFVGLNADSDVDLEFEISSCDLLFFNFDLIDSLEDLELLSLLALF</sequence>
<reference evidence="1" key="3">
    <citation type="journal article" date="1994" name="Biochim. Biophys. Acta">
        <title>Purification and identification of two major single-stranded binding proteins of yeast Saccharomyces cerevisiae as ribosomal protein L4 and histone H2B.</title>
        <authorList>
            <person name="Cusick M.E."/>
        </authorList>
    </citation>
    <scope>NUCLEOTIDE SEQUENCE</scope>
</reference>
<name>E9PA45_YEASX</name>
<protein>
    <submittedName>
        <fullName evidence="1">J0907 protein</fullName>
    </submittedName>
</protein>
<dbReference type="AlphaFoldDB" id="E9PA45"/>
<reference evidence="1" key="5">
    <citation type="submission" date="1994-02" db="EMBL/GenBank/DDBJ databases">
        <authorList>
            <person name="Miosga T."/>
        </authorList>
    </citation>
    <scope>NUCLEOTIDE SEQUENCE</scope>
</reference>
<reference evidence="1" key="2">
    <citation type="submission" date="1991-06" db="EMBL/GenBank/DDBJ databases">
        <authorList>
            <person name="Levin D.E."/>
        </authorList>
    </citation>
    <scope>NUCLEOTIDE SEQUENCE</scope>
</reference>
<gene>
    <name evidence="1" type="primary">J0907</name>
</gene>
<organism evidence="1">
    <name type="scientific">Saccharomyces cerevisiae</name>
    <name type="common">Baker's yeast</name>
    <dbReference type="NCBI Taxonomy" id="4932"/>
    <lineage>
        <taxon>Eukaryota</taxon>
        <taxon>Fungi</taxon>
        <taxon>Dikarya</taxon>
        <taxon>Ascomycota</taxon>
        <taxon>Saccharomycotina</taxon>
        <taxon>Saccharomycetes</taxon>
        <taxon>Saccharomycetales</taxon>
        <taxon>Saccharomycetaceae</taxon>
        <taxon>Saccharomyces</taxon>
    </lineage>
</organism>
<proteinExistence type="predicted"/>
<accession>E9PA45</accession>
<dbReference type="EMBL" id="X77923">
    <property type="protein sequence ID" value="CAA54895.1"/>
    <property type="molecule type" value="Genomic_DNA"/>
</dbReference>
<reference evidence="1" key="4">
    <citation type="journal article" date="1994" name="Yeast">
        <title>Sequence and function analysis of a 9.74 kb fragment of Saccharomyces cerevisiae chromosome X including the BCK1 gene.</title>
        <authorList>
            <person name="Miosga T."/>
            <person name="Boles E."/>
            <person name="Schaaff-Gerstenschlaeger I."/>
            <person name="Schmitt S."/>
            <person name="Zimmermann F.K."/>
        </authorList>
    </citation>
    <scope>NUCLEOTIDE SEQUENCE</scope>
</reference>
<evidence type="ECO:0000313" key="1">
    <source>
        <dbReference type="EMBL" id="CAA54895.1"/>
    </source>
</evidence>
<reference evidence="1" key="1">
    <citation type="journal article" date="1991" name="Gene">
        <title>A new protein kinase, SSP31, modulating the SMP3 gene-product involved in plasmid maintenance in Saccharomyces cerevisiae.</title>
        <authorList>
            <person name="Irie K."/>
            <person name="Araki H."/>
            <person name="Oshima Y."/>
        </authorList>
    </citation>
    <scope>NUCLEOTIDE SEQUENCE</scope>
</reference>